<comment type="caution">
    <text evidence="1">The sequence shown here is derived from an EMBL/GenBank/DDBJ whole genome shotgun (WGS) entry which is preliminary data.</text>
</comment>
<reference evidence="1 2" key="1">
    <citation type="journal article" date="2019" name="Nat. Plants">
        <title>Genome sequencing of Musa balbisiana reveals subgenome evolution and function divergence in polyploid bananas.</title>
        <authorList>
            <person name="Yao X."/>
        </authorList>
    </citation>
    <scope>NUCLEOTIDE SEQUENCE [LARGE SCALE GENOMIC DNA]</scope>
    <source>
        <strain evidence="2">cv. DH-PKW</strain>
        <tissue evidence="1">Leaves</tissue>
    </source>
</reference>
<evidence type="ECO:0000313" key="1">
    <source>
        <dbReference type="EMBL" id="THU66682.1"/>
    </source>
</evidence>
<evidence type="ECO:0000313" key="2">
    <source>
        <dbReference type="Proteomes" id="UP000317650"/>
    </source>
</evidence>
<accession>A0A4S8JWN3</accession>
<proteinExistence type="predicted"/>
<dbReference type="AlphaFoldDB" id="A0A4S8JWN3"/>
<organism evidence="1 2">
    <name type="scientific">Musa balbisiana</name>
    <name type="common">Banana</name>
    <dbReference type="NCBI Taxonomy" id="52838"/>
    <lineage>
        <taxon>Eukaryota</taxon>
        <taxon>Viridiplantae</taxon>
        <taxon>Streptophyta</taxon>
        <taxon>Embryophyta</taxon>
        <taxon>Tracheophyta</taxon>
        <taxon>Spermatophyta</taxon>
        <taxon>Magnoliopsida</taxon>
        <taxon>Liliopsida</taxon>
        <taxon>Zingiberales</taxon>
        <taxon>Musaceae</taxon>
        <taxon>Musa</taxon>
    </lineage>
</organism>
<gene>
    <name evidence="1" type="ORF">C4D60_Mb05t16730</name>
</gene>
<name>A0A4S8JWN3_MUSBA</name>
<dbReference type="EMBL" id="PYDT01000003">
    <property type="protein sequence ID" value="THU66682.1"/>
    <property type="molecule type" value="Genomic_DNA"/>
</dbReference>
<sequence length="131" mass="13143">MLNKEEAALKRPGLRRGIGGASAAGVEAGQRPCCSCCVRCQRAAAVALPGFRKRELAACAVGGRLRWRCRGWAASGVVAGWAAAATVVATGVRSNKRTGDCFAAAIGCAVSVTKGAEQGGATTVLLAEPGG</sequence>
<protein>
    <submittedName>
        <fullName evidence="1">Uncharacterized protein</fullName>
    </submittedName>
</protein>
<dbReference type="Proteomes" id="UP000317650">
    <property type="component" value="Chromosome 5"/>
</dbReference>
<keyword evidence="2" id="KW-1185">Reference proteome</keyword>